<dbReference type="GO" id="GO:0022857">
    <property type="term" value="F:transmembrane transporter activity"/>
    <property type="evidence" value="ECO:0007669"/>
    <property type="project" value="InterPro"/>
</dbReference>
<feature type="transmembrane region" description="Helical" evidence="8">
    <location>
        <begin position="76"/>
        <end position="94"/>
    </location>
</feature>
<keyword evidence="4" id="KW-0997">Cell inner membrane</keyword>
<evidence type="ECO:0000256" key="1">
    <source>
        <dbReference type="ARBA" id="ARBA00004651"/>
    </source>
</evidence>
<organism evidence="9">
    <name type="scientific">bioreactor metagenome</name>
    <dbReference type="NCBI Taxonomy" id="1076179"/>
    <lineage>
        <taxon>unclassified sequences</taxon>
        <taxon>metagenomes</taxon>
        <taxon>ecological metagenomes</taxon>
    </lineage>
</organism>
<comment type="caution">
    <text evidence="9">The sequence shown here is derived from an EMBL/GenBank/DDBJ whole genome shotgun (WGS) entry which is preliminary data.</text>
</comment>
<keyword evidence="2" id="KW-0813">Transport</keyword>
<dbReference type="GO" id="GO:0005886">
    <property type="term" value="C:plasma membrane"/>
    <property type="evidence" value="ECO:0007669"/>
    <property type="project" value="UniProtKB-SubCell"/>
</dbReference>
<evidence type="ECO:0000256" key="7">
    <source>
        <dbReference type="ARBA" id="ARBA00023136"/>
    </source>
</evidence>
<name>A0A645CJ88_9ZZZZ</name>
<keyword evidence="5 8" id="KW-0812">Transmembrane</keyword>
<keyword evidence="7 8" id="KW-0472">Membrane</keyword>
<keyword evidence="6 8" id="KW-1133">Transmembrane helix</keyword>
<protein>
    <submittedName>
        <fullName evidence="9">Ribose import permease protein RbsC</fullName>
    </submittedName>
</protein>
<accession>A0A645CJ88</accession>
<evidence type="ECO:0000256" key="5">
    <source>
        <dbReference type="ARBA" id="ARBA00022692"/>
    </source>
</evidence>
<feature type="transmembrane region" description="Helical" evidence="8">
    <location>
        <begin position="21"/>
        <end position="40"/>
    </location>
</feature>
<evidence type="ECO:0000313" key="9">
    <source>
        <dbReference type="EMBL" id="MPM77006.1"/>
    </source>
</evidence>
<dbReference type="AlphaFoldDB" id="A0A645CJ88"/>
<keyword evidence="3" id="KW-1003">Cell membrane</keyword>
<comment type="subcellular location">
    <subcellularLocation>
        <location evidence="1">Cell membrane</location>
        <topology evidence="1">Multi-pass membrane protein</topology>
    </subcellularLocation>
</comment>
<reference evidence="9" key="1">
    <citation type="submission" date="2019-08" db="EMBL/GenBank/DDBJ databases">
        <authorList>
            <person name="Kucharzyk K."/>
            <person name="Murdoch R.W."/>
            <person name="Higgins S."/>
            <person name="Loffler F."/>
        </authorList>
    </citation>
    <scope>NUCLEOTIDE SEQUENCE</scope>
</reference>
<dbReference type="PANTHER" id="PTHR32196">
    <property type="entry name" value="ABC TRANSPORTER PERMEASE PROTEIN YPHD-RELATED-RELATED"/>
    <property type="match status" value="1"/>
</dbReference>
<dbReference type="PANTHER" id="PTHR32196:SF21">
    <property type="entry name" value="ABC TRANSPORTER PERMEASE PROTEIN YPHD-RELATED"/>
    <property type="match status" value="1"/>
</dbReference>
<dbReference type="EMBL" id="VSSQ01027648">
    <property type="protein sequence ID" value="MPM77006.1"/>
    <property type="molecule type" value="Genomic_DNA"/>
</dbReference>
<evidence type="ECO:0000256" key="3">
    <source>
        <dbReference type="ARBA" id="ARBA00022475"/>
    </source>
</evidence>
<evidence type="ECO:0000256" key="4">
    <source>
        <dbReference type="ARBA" id="ARBA00022519"/>
    </source>
</evidence>
<evidence type="ECO:0000256" key="2">
    <source>
        <dbReference type="ARBA" id="ARBA00022448"/>
    </source>
</evidence>
<dbReference type="InterPro" id="IPR001851">
    <property type="entry name" value="ABC_transp_permease"/>
</dbReference>
<evidence type="ECO:0000256" key="8">
    <source>
        <dbReference type="SAM" id="Phobius"/>
    </source>
</evidence>
<gene>
    <name evidence="9" type="primary">rbsC_51</name>
    <name evidence="9" type="ORF">SDC9_124005</name>
</gene>
<evidence type="ECO:0000256" key="6">
    <source>
        <dbReference type="ARBA" id="ARBA00022989"/>
    </source>
</evidence>
<dbReference type="Pfam" id="PF02653">
    <property type="entry name" value="BPD_transp_2"/>
    <property type="match status" value="1"/>
</dbReference>
<sequence length="122" mass="12375">MSGANKKSAFLVGIDVNAMKLVGFTVAGLMAAIAAIIMTSRTTAASPYSGNGADFDAAIASIVGGNSLVGGKGGMVQVLIGVMIYGLITNILNLTGVDSVVQYIVKGAVLLLAICLDKLNRR</sequence>
<proteinExistence type="predicted"/>